<keyword evidence="6" id="KW-0808">Transferase</keyword>
<evidence type="ECO:0000259" key="5">
    <source>
        <dbReference type="Pfam" id="PF00266"/>
    </source>
</evidence>
<gene>
    <name evidence="6" type="primary">ycbU</name>
    <name evidence="6" type="ORF">GCM10011346_25710</name>
</gene>
<keyword evidence="2" id="KW-0663">Pyridoxal phosphate</keyword>
<comment type="cofactor">
    <cofactor evidence="1 4">
        <name>pyridoxal 5'-phosphate</name>
        <dbReference type="ChEBI" id="CHEBI:597326"/>
    </cofactor>
</comment>
<keyword evidence="6" id="KW-0032">Aminotransferase</keyword>
<comment type="caution">
    <text evidence="6">The sequence shown here is derived from an EMBL/GenBank/DDBJ whole genome shotgun (WGS) entry which is preliminary data.</text>
</comment>
<feature type="domain" description="Aminotransferase class V" evidence="5">
    <location>
        <begin position="17"/>
        <end position="350"/>
    </location>
</feature>
<dbReference type="PANTHER" id="PTHR43586:SF15">
    <property type="entry name" value="BLR3095 PROTEIN"/>
    <property type="match status" value="1"/>
</dbReference>
<dbReference type="Pfam" id="PF00266">
    <property type="entry name" value="Aminotran_5"/>
    <property type="match status" value="1"/>
</dbReference>
<evidence type="ECO:0000256" key="1">
    <source>
        <dbReference type="ARBA" id="ARBA00001933"/>
    </source>
</evidence>
<dbReference type="GO" id="GO:0008483">
    <property type="term" value="F:transaminase activity"/>
    <property type="evidence" value="ECO:0007669"/>
    <property type="project" value="UniProtKB-KW"/>
</dbReference>
<dbReference type="InterPro" id="IPR000192">
    <property type="entry name" value="Aminotrans_V_dom"/>
</dbReference>
<dbReference type="InterPro" id="IPR015422">
    <property type="entry name" value="PyrdxlP-dep_Trfase_small"/>
</dbReference>
<proteinExistence type="inferred from homology"/>
<evidence type="ECO:0000256" key="4">
    <source>
        <dbReference type="RuleBase" id="RU004504"/>
    </source>
</evidence>
<comment type="similarity">
    <text evidence="3">Belongs to the class-V pyridoxal-phosphate-dependent aminotransferase family.</text>
</comment>
<dbReference type="PANTHER" id="PTHR43586">
    <property type="entry name" value="CYSTEINE DESULFURASE"/>
    <property type="match status" value="1"/>
</dbReference>
<dbReference type="InterPro" id="IPR020578">
    <property type="entry name" value="Aminotrans_V_PyrdxlP_BS"/>
</dbReference>
<name>A0ABQ2NVZ3_9BACI</name>
<dbReference type="EMBL" id="BMLW01000007">
    <property type="protein sequence ID" value="GGP11892.1"/>
    <property type="molecule type" value="Genomic_DNA"/>
</dbReference>
<evidence type="ECO:0000256" key="3">
    <source>
        <dbReference type="RuleBase" id="RU004075"/>
    </source>
</evidence>
<evidence type="ECO:0000313" key="7">
    <source>
        <dbReference type="Proteomes" id="UP000641206"/>
    </source>
</evidence>
<dbReference type="RefSeq" id="WP_077604867.1">
    <property type="nucleotide sequence ID" value="NZ_BMLW01000007.1"/>
</dbReference>
<dbReference type="Gene3D" id="3.40.640.10">
    <property type="entry name" value="Type I PLP-dependent aspartate aminotransferase-like (Major domain)"/>
    <property type="match status" value="1"/>
</dbReference>
<dbReference type="SUPFAM" id="SSF53383">
    <property type="entry name" value="PLP-dependent transferases"/>
    <property type="match status" value="1"/>
</dbReference>
<protein>
    <submittedName>
        <fullName evidence="6">Aminotransferase YcbU</fullName>
    </submittedName>
</protein>
<accession>A0ABQ2NVZ3</accession>
<dbReference type="PROSITE" id="PS00595">
    <property type="entry name" value="AA_TRANSFER_CLASS_5"/>
    <property type="match status" value="1"/>
</dbReference>
<dbReference type="InterPro" id="IPR015424">
    <property type="entry name" value="PyrdxlP-dep_Trfase"/>
</dbReference>
<organism evidence="6 7">
    <name type="scientific">Oceanobacillus neutriphilus</name>
    <dbReference type="NCBI Taxonomy" id="531815"/>
    <lineage>
        <taxon>Bacteria</taxon>
        <taxon>Bacillati</taxon>
        <taxon>Bacillota</taxon>
        <taxon>Bacilli</taxon>
        <taxon>Bacillales</taxon>
        <taxon>Bacillaceae</taxon>
        <taxon>Oceanobacillus</taxon>
    </lineage>
</organism>
<keyword evidence="7" id="KW-1185">Reference proteome</keyword>
<sequence length="362" mass="39886">MNEKIVSQFPTLTNRNYLASCSQGLLPASTSDAITAYHEELRANGINWDAAMGMLERARESFAALIGADPDEIAVVSSVSHAISAIATAFPDPLTGDEVIFTDFDFPTVADVWTAQAKFQGKLHVIPSEHGKISPASFEDHISEKTLLTSIPHVHYKSGLKLDIKEIAEIAHRKGSLLFVDAYQSAGHCPIHVKEMGIDFLATGTRKYLLGIPGIAFLYIDKKIADTLQPSMTGWLGKGKKDARKFDTGTPSFISAYAAKASLDFIHSVGVRHIAAYLEELRAFTVQYGRKKGLRLYGAEEVENRTSLTAFFHPRAAEVVHKLQEKGIVLTAKENIIRIAPHVYNTRQDIERAIDEIVQLPE</sequence>
<reference evidence="7" key="1">
    <citation type="journal article" date="2019" name="Int. J. Syst. Evol. Microbiol.">
        <title>The Global Catalogue of Microorganisms (GCM) 10K type strain sequencing project: providing services to taxonomists for standard genome sequencing and annotation.</title>
        <authorList>
            <consortium name="The Broad Institute Genomics Platform"/>
            <consortium name="The Broad Institute Genome Sequencing Center for Infectious Disease"/>
            <person name="Wu L."/>
            <person name="Ma J."/>
        </authorList>
    </citation>
    <scope>NUCLEOTIDE SEQUENCE [LARGE SCALE GENOMIC DNA]</scope>
    <source>
        <strain evidence="7">CGMCC 1.7693</strain>
    </source>
</reference>
<evidence type="ECO:0000313" key="6">
    <source>
        <dbReference type="EMBL" id="GGP11892.1"/>
    </source>
</evidence>
<dbReference type="Gene3D" id="3.90.1150.10">
    <property type="entry name" value="Aspartate Aminotransferase, domain 1"/>
    <property type="match status" value="1"/>
</dbReference>
<dbReference type="InterPro" id="IPR015421">
    <property type="entry name" value="PyrdxlP-dep_Trfase_major"/>
</dbReference>
<evidence type="ECO:0000256" key="2">
    <source>
        <dbReference type="ARBA" id="ARBA00022898"/>
    </source>
</evidence>
<dbReference type="Proteomes" id="UP000641206">
    <property type="component" value="Unassembled WGS sequence"/>
</dbReference>